<proteinExistence type="predicted"/>
<comment type="caution">
    <text evidence="3">The sequence shown here is derived from an EMBL/GenBank/DDBJ whole genome shotgun (WGS) entry which is preliminary data.</text>
</comment>
<feature type="region of interest" description="Disordered" evidence="2">
    <location>
        <begin position="331"/>
        <end position="350"/>
    </location>
</feature>
<keyword evidence="4" id="KW-1185">Reference proteome</keyword>
<reference evidence="3" key="1">
    <citation type="submission" date="2020-04" db="EMBL/GenBank/DDBJ databases">
        <authorList>
            <person name="Alioto T."/>
            <person name="Alioto T."/>
            <person name="Gomez Garrido J."/>
        </authorList>
    </citation>
    <scope>NUCLEOTIDE SEQUENCE</scope>
    <source>
        <strain evidence="3">A484AB</strain>
    </source>
</reference>
<gene>
    <name evidence="3" type="ORF">PACLA_8A003571</name>
</gene>
<dbReference type="EMBL" id="CACRXK020006759">
    <property type="protein sequence ID" value="CAB4010350.1"/>
    <property type="molecule type" value="Genomic_DNA"/>
</dbReference>
<dbReference type="InterPro" id="IPR000198">
    <property type="entry name" value="RhoGAP_dom"/>
</dbReference>
<name>A0A6S7I3F6_PARCT</name>
<feature type="region of interest" description="Disordered" evidence="2">
    <location>
        <begin position="370"/>
        <end position="529"/>
    </location>
</feature>
<evidence type="ECO:0000256" key="1">
    <source>
        <dbReference type="ARBA" id="ARBA00022468"/>
    </source>
</evidence>
<dbReference type="GO" id="GO:0005096">
    <property type="term" value="F:GTPase activator activity"/>
    <property type="evidence" value="ECO:0007669"/>
    <property type="project" value="UniProtKB-KW"/>
</dbReference>
<dbReference type="SUPFAM" id="SSF48350">
    <property type="entry name" value="GTPase activation domain, GAP"/>
    <property type="match status" value="1"/>
</dbReference>
<keyword evidence="1" id="KW-0343">GTPase activation</keyword>
<feature type="compositionally biased region" description="Polar residues" evidence="2">
    <location>
        <begin position="370"/>
        <end position="382"/>
    </location>
</feature>
<sequence>MPDHRDDTATVLFLDEHLTKAIYKYKKVWRKSQGKYSFVNAQGGVKNTLNLRGPTPIFNQPLSEANVHRISVLIDFLKKHVAAEGIFRISGSKKRQDELKHLLDKDIEINFNTFTEHDVASILKYFLAELPEPIITSAHIKVHMQIGDLGDEDKQIKALQLLFLLIPPANRHLLQQLLELLHEIANIKENKMSACSLALVFAPSVIQYKHKSSSCLSVVPEDITTFTAALAFMIEHVKEIFLIPDDLLQEIENQKSNNLAQVIRPATPTRKDEAVVSKPFCAQIDARLYSTTGNKHTADGLVDLYTQMAAMEDTPMKRQFLKRFAEFYPGTPPFKPKTKKPPEEEHKTTFNAPKIVSPRFRRLPLQAVNKSETESLCDSPTGNFRPFHTPGKECSSQAAKTGDLSRRNAAQTPATPSGYFHRRSPSMSSIRNPFKRKRRTKTIGSSSESSCDFPKPCTPKPRRTSSSSELEKPVSNPVRAATAKKPKKNKATVTPIIKKSLIGRDIRNLYSTPMNSSRRNKPFPASAAK</sequence>
<dbReference type="PROSITE" id="PS50238">
    <property type="entry name" value="RHOGAP"/>
    <property type="match status" value="1"/>
</dbReference>
<dbReference type="GO" id="GO:0051056">
    <property type="term" value="P:regulation of small GTPase mediated signal transduction"/>
    <property type="evidence" value="ECO:0007669"/>
    <property type="project" value="TreeGrafter"/>
</dbReference>
<dbReference type="SMART" id="SM00324">
    <property type="entry name" value="RhoGAP"/>
    <property type="match status" value="1"/>
</dbReference>
<dbReference type="Proteomes" id="UP001152795">
    <property type="component" value="Unassembled WGS sequence"/>
</dbReference>
<dbReference type="PANTHER" id="PTHR14963">
    <property type="entry name" value="RHO GTPASE ACTIVATING PROTEIN 18,19-RELATED"/>
    <property type="match status" value="1"/>
</dbReference>
<dbReference type="Pfam" id="PF00620">
    <property type="entry name" value="RhoGAP"/>
    <property type="match status" value="1"/>
</dbReference>
<evidence type="ECO:0000313" key="3">
    <source>
        <dbReference type="EMBL" id="CAB4010350.1"/>
    </source>
</evidence>
<evidence type="ECO:0000256" key="2">
    <source>
        <dbReference type="SAM" id="MobiDB-lite"/>
    </source>
</evidence>
<accession>A0A6S7I3F6</accession>
<dbReference type="Gene3D" id="1.10.555.10">
    <property type="entry name" value="Rho GTPase activation protein"/>
    <property type="match status" value="1"/>
</dbReference>
<dbReference type="GO" id="GO:0007165">
    <property type="term" value="P:signal transduction"/>
    <property type="evidence" value="ECO:0007669"/>
    <property type="project" value="InterPro"/>
</dbReference>
<protein>
    <submittedName>
        <fullName evidence="3">Rho GTPase-activating 19</fullName>
    </submittedName>
</protein>
<dbReference type="AlphaFoldDB" id="A0A6S7I3F6"/>
<evidence type="ECO:0000313" key="4">
    <source>
        <dbReference type="Proteomes" id="UP001152795"/>
    </source>
</evidence>
<dbReference type="PANTHER" id="PTHR14963:SF7">
    <property type="entry name" value="RHO GTPASE-ACTIVATING PROTEIN 19"/>
    <property type="match status" value="1"/>
</dbReference>
<dbReference type="InterPro" id="IPR008936">
    <property type="entry name" value="Rho_GTPase_activation_prot"/>
</dbReference>
<dbReference type="OrthoDB" id="10061772at2759"/>
<organism evidence="3 4">
    <name type="scientific">Paramuricea clavata</name>
    <name type="common">Red gorgonian</name>
    <name type="synonym">Violescent sea-whip</name>
    <dbReference type="NCBI Taxonomy" id="317549"/>
    <lineage>
        <taxon>Eukaryota</taxon>
        <taxon>Metazoa</taxon>
        <taxon>Cnidaria</taxon>
        <taxon>Anthozoa</taxon>
        <taxon>Octocorallia</taxon>
        <taxon>Malacalcyonacea</taxon>
        <taxon>Plexauridae</taxon>
        <taxon>Paramuricea</taxon>
    </lineage>
</organism>
<dbReference type="GO" id="GO:0005737">
    <property type="term" value="C:cytoplasm"/>
    <property type="evidence" value="ECO:0007669"/>
    <property type="project" value="TreeGrafter"/>
</dbReference>